<name>A0A091C5Q1_9ENTE</name>
<accession>A0A091C5Q1</accession>
<feature type="transmembrane region" description="Helical" evidence="1">
    <location>
        <begin position="20"/>
        <end position="39"/>
    </location>
</feature>
<keyword evidence="1" id="KW-0812">Transmembrane</keyword>
<organism evidence="2 3">
    <name type="scientific">Tetragenococcus muriaticus PMC-11-5</name>
    <dbReference type="NCBI Taxonomy" id="1302649"/>
    <lineage>
        <taxon>Bacteria</taxon>
        <taxon>Bacillati</taxon>
        <taxon>Bacillota</taxon>
        <taxon>Bacilli</taxon>
        <taxon>Lactobacillales</taxon>
        <taxon>Enterococcaceae</taxon>
        <taxon>Tetragenococcus</taxon>
    </lineage>
</organism>
<evidence type="ECO:0000256" key="1">
    <source>
        <dbReference type="SAM" id="Phobius"/>
    </source>
</evidence>
<reference evidence="2 3" key="1">
    <citation type="submission" date="2014-08" db="EMBL/GenBank/DDBJ databases">
        <title>Genome sequence of Tetragenococcus muriaticus.</title>
        <authorList>
            <person name="Chuea-nongthon C."/>
            <person name="Rodtong S."/>
            <person name="Yongsawatdigul J."/>
            <person name="Steele J.L."/>
            <person name="Liu X.-y."/>
            <person name="Speers J."/>
            <person name="Glasner J.D."/>
            <person name="Neeno-Eckwall E.C."/>
        </authorList>
    </citation>
    <scope>NUCLEOTIDE SEQUENCE [LARGE SCALE GENOMIC DNA]</scope>
    <source>
        <strain evidence="2 3">PMC-11-5</strain>
    </source>
</reference>
<proteinExistence type="predicted"/>
<dbReference type="PATRIC" id="fig|1302649.3.peg.1042"/>
<keyword evidence="1" id="KW-0472">Membrane</keyword>
<dbReference type="EMBL" id="JPVU01000104">
    <property type="protein sequence ID" value="KFN92249.1"/>
    <property type="molecule type" value="Genomic_DNA"/>
</dbReference>
<keyword evidence="1" id="KW-1133">Transmembrane helix</keyword>
<sequence>MHAGKKPKGLMLTTTINWLIKPFTMFAISAFSFYLYFALF</sequence>
<gene>
    <name evidence="2" type="ORF">TMUPMC115_1040</name>
</gene>
<dbReference type="Proteomes" id="UP000029380">
    <property type="component" value="Unassembled WGS sequence"/>
</dbReference>
<protein>
    <submittedName>
        <fullName evidence="2">Arsenical resistance protein</fullName>
    </submittedName>
</protein>
<evidence type="ECO:0000313" key="2">
    <source>
        <dbReference type="EMBL" id="KFN92249.1"/>
    </source>
</evidence>
<comment type="caution">
    <text evidence="2">The sequence shown here is derived from an EMBL/GenBank/DDBJ whole genome shotgun (WGS) entry which is preliminary data.</text>
</comment>
<evidence type="ECO:0000313" key="3">
    <source>
        <dbReference type="Proteomes" id="UP000029380"/>
    </source>
</evidence>
<dbReference type="AlphaFoldDB" id="A0A091C5Q1"/>